<dbReference type="PANTHER" id="PTHR31061:SF24">
    <property type="entry name" value="LD22376P"/>
    <property type="match status" value="1"/>
</dbReference>
<gene>
    <name evidence="2" type="ORF">DIATSA_LOCUS10412</name>
</gene>
<keyword evidence="3" id="KW-1185">Reference proteome</keyword>
<proteinExistence type="predicted"/>
<feature type="transmembrane region" description="Helical" evidence="1">
    <location>
        <begin position="45"/>
        <end position="67"/>
    </location>
</feature>
<dbReference type="AlphaFoldDB" id="A0A9N9WFL3"/>
<name>A0A9N9WFL3_9NEOP</name>
<keyword evidence="1" id="KW-1133">Transmembrane helix</keyword>
<evidence type="ECO:0000313" key="3">
    <source>
        <dbReference type="Proteomes" id="UP001153714"/>
    </source>
</evidence>
<evidence type="ECO:0000256" key="1">
    <source>
        <dbReference type="SAM" id="Phobius"/>
    </source>
</evidence>
<reference evidence="2" key="2">
    <citation type="submission" date="2022-10" db="EMBL/GenBank/DDBJ databases">
        <authorList>
            <consortium name="ENA_rothamsted_submissions"/>
            <consortium name="culmorum"/>
            <person name="King R."/>
        </authorList>
    </citation>
    <scope>NUCLEOTIDE SEQUENCE</scope>
</reference>
<evidence type="ECO:0000313" key="2">
    <source>
        <dbReference type="EMBL" id="CAG9792927.1"/>
    </source>
</evidence>
<feature type="transmembrane region" description="Helical" evidence="1">
    <location>
        <begin position="12"/>
        <end position="33"/>
    </location>
</feature>
<keyword evidence="1" id="KW-0472">Membrane</keyword>
<dbReference type="PANTHER" id="PTHR31061">
    <property type="entry name" value="LD22376P"/>
    <property type="match status" value="1"/>
</dbReference>
<sequence length="141" mass="16047">MLAYNHARARIMRWVFWSIIFGVCGGGMCMFTKNGFAIPVNKNLWSLSYCLVTSSMALFMKALLYFIVDLKSKWGGRPLYYAGQNALFLYIGSELLKKHFPLLWYISAPTHAQLLATHAAAMLIWLAVGVALYKKRIFITL</sequence>
<dbReference type="OrthoDB" id="2149840at2759"/>
<feature type="transmembrane region" description="Helical" evidence="1">
    <location>
        <begin position="79"/>
        <end position="96"/>
    </location>
</feature>
<accession>A0A9N9WFL3</accession>
<feature type="transmembrane region" description="Helical" evidence="1">
    <location>
        <begin position="116"/>
        <end position="133"/>
    </location>
</feature>
<dbReference type="EMBL" id="OU893336">
    <property type="protein sequence ID" value="CAG9792927.1"/>
    <property type="molecule type" value="Genomic_DNA"/>
</dbReference>
<keyword evidence="1" id="KW-0812">Transmembrane</keyword>
<organism evidence="2 3">
    <name type="scientific">Diatraea saccharalis</name>
    <name type="common">sugarcane borer</name>
    <dbReference type="NCBI Taxonomy" id="40085"/>
    <lineage>
        <taxon>Eukaryota</taxon>
        <taxon>Metazoa</taxon>
        <taxon>Ecdysozoa</taxon>
        <taxon>Arthropoda</taxon>
        <taxon>Hexapoda</taxon>
        <taxon>Insecta</taxon>
        <taxon>Pterygota</taxon>
        <taxon>Neoptera</taxon>
        <taxon>Endopterygota</taxon>
        <taxon>Lepidoptera</taxon>
        <taxon>Glossata</taxon>
        <taxon>Ditrysia</taxon>
        <taxon>Pyraloidea</taxon>
        <taxon>Crambidae</taxon>
        <taxon>Crambinae</taxon>
        <taxon>Diatraea</taxon>
    </lineage>
</organism>
<dbReference type="Proteomes" id="UP001153714">
    <property type="component" value="Chromosome 5"/>
</dbReference>
<reference evidence="2" key="1">
    <citation type="submission" date="2021-12" db="EMBL/GenBank/DDBJ databases">
        <authorList>
            <person name="King R."/>
        </authorList>
    </citation>
    <scope>NUCLEOTIDE SEQUENCE</scope>
</reference>
<protein>
    <submittedName>
        <fullName evidence="2">Uncharacterized protein</fullName>
    </submittedName>
</protein>